<reference evidence="1 2" key="1">
    <citation type="journal article" date="2020" name="Cell">
        <title>Large-Scale Comparative Analyses of Tick Genomes Elucidate Their Genetic Diversity and Vector Capacities.</title>
        <authorList>
            <consortium name="Tick Genome and Microbiome Consortium (TIGMIC)"/>
            <person name="Jia N."/>
            <person name="Wang J."/>
            <person name="Shi W."/>
            <person name="Du L."/>
            <person name="Sun Y."/>
            <person name="Zhan W."/>
            <person name="Jiang J.F."/>
            <person name="Wang Q."/>
            <person name="Zhang B."/>
            <person name="Ji P."/>
            <person name="Bell-Sakyi L."/>
            <person name="Cui X.M."/>
            <person name="Yuan T.T."/>
            <person name="Jiang B.G."/>
            <person name="Yang W.F."/>
            <person name="Lam T.T."/>
            <person name="Chang Q.C."/>
            <person name="Ding S.J."/>
            <person name="Wang X.J."/>
            <person name="Zhu J.G."/>
            <person name="Ruan X.D."/>
            <person name="Zhao L."/>
            <person name="Wei J.T."/>
            <person name="Ye R.Z."/>
            <person name="Que T.C."/>
            <person name="Du C.H."/>
            <person name="Zhou Y.H."/>
            <person name="Cheng J.X."/>
            <person name="Dai P.F."/>
            <person name="Guo W.B."/>
            <person name="Han X.H."/>
            <person name="Huang E.J."/>
            <person name="Li L.F."/>
            <person name="Wei W."/>
            <person name="Gao Y.C."/>
            <person name="Liu J.Z."/>
            <person name="Shao H.Z."/>
            <person name="Wang X."/>
            <person name="Wang C.C."/>
            <person name="Yang T.C."/>
            <person name="Huo Q.B."/>
            <person name="Li W."/>
            <person name="Chen H.Y."/>
            <person name="Chen S.E."/>
            <person name="Zhou L.G."/>
            <person name="Ni X.B."/>
            <person name="Tian J.H."/>
            <person name="Sheng Y."/>
            <person name="Liu T."/>
            <person name="Pan Y.S."/>
            <person name="Xia L.Y."/>
            <person name="Li J."/>
            <person name="Zhao F."/>
            <person name="Cao W.C."/>
        </authorList>
    </citation>
    <scope>NUCLEOTIDE SEQUENCE [LARGE SCALE GENOMIC DNA]</scope>
    <source>
        <strain evidence="1">Iper-2018</strain>
    </source>
</reference>
<accession>A0AC60P8N0</accession>
<sequence>MSFDELIGLGTGETRGPNTAEQRRSSGRGGRREGAACAPKERLARPAGQAVNGAGGPVWISEKGGGDQKATVCAPSVRAKGTNPDGRTAQGCVHNACVGGPGKPRGPRHFRRCPAAAHRRRGLNLGRPRYRSDGRLGPTDSPPHPPPLQPPCEHRRWPDGRTNKQICPSEPWCTSSNRSKSDWVLRK</sequence>
<protein>
    <submittedName>
        <fullName evidence="1">Uncharacterized protein</fullName>
    </submittedName>
</protein>
<dbReference type="EMBL" id="JABSTQ010011034">
    <property type="protein sequence ID" value="KAG0415764.1"/>
    <property type="molecule type" value="Genomic_DNA"/>
</dbReference>
<proteinExistence type="predicted"/>
<dbReference type="Proteomes" id="UP000805193">
    <property type="component" value="Unassembled WGS sequence"/>
</dbReference>
<gene>
    <name evidence="1" type="ORF">HPB47_007065</name>
</gene>
<name>A0AC60P8N0_IXOPE</name>
<keyword evidence="2" id="KW-1185">Reference proteome</keyword>
<organism evidence="1 2">
    <name type="scientific">Ixodes persulcatus</name>
    <name type="common">Taiga tick</name>
    <dbReference type="NCBI Taxonomy" id="34615"/>
    <lineage>
        <taxon>Eukaryota</taxon>
        <taxon>Metazoa</taxon>
        <taxon>Ecdysozoa</taxon>
        <taxon>Arthropoda</taxon>
        <taxon>Chelicerata</taxon>
        <taxon>Arachnida</taxon>
        <taxon>Acari</taxon>
        <taxon>Parasitiformes</taxon>
        <taxon>Ixodida</taxon>
        <taxon>Ixodoidea</taxon>
        <taxon>Ixodidae</taxon>
        <taxon>Ixodinae</taxon>
        <taxon>Ixodes</taxon>
    </lineage>
</organism>
<comment type="caution">
    <text evidence="1">The sequence shown here is derived from an EMBL/GenBank/DDBJ whole genome shotgun (WGS) entry which is preliminary data.</text>
</comment>
<evidence type="ECO:0000313" key="1">
    <source>
        <dbReference type="EMBL" id="KAG0415764.1"/>
    </source>
</evidence>
<evidence type="ECO:0000313" key="2">
    <source>
        <dbReference type="Proteomes" id="UP000805193"/>
    </source>
</evidence>